<keyword evidence="5" id="KW-1185">Reference proteome</keyword>
<sequence length="389" mass="39862">MARTPLLERERELAALDALLDAAATAAERGLALVEGPAGAGKSRLLEAARAAARRRGLRVLSAHAVELERAFPFGVARQLVEPLLAGADAQERARLLAGPAGLAASLLEGDADAAAIAFGDDHRHALAHGLRWLLANAGQPRPCIALVDDAHWADEPSLAFLAALAARLDLPLVLVLALRPGEPDAAEELLDRLRGAPGARLLRPAPLGPRAVSALVARRLPAPDPAFVAACATATDGNPFLLTELIEAAAADAVAPTAAAASQVRSLVPETILRATLLRFRRLPPEAVALARAAAVLGERAPLARAAALVEIDDATAAEAADRLAATHVLAPGEPLRFVHPLVAGAVAADLPAHARARLHARAAELLEAAGEAPAAVAAHLLQAPAGA</sequence>
<gene>
    <name evidence="4" type="ORF">R7226_06005</name>
</gene>
<dbReference type="InterPro" id="IPR041664">
    <property type="entry name" value="AAA_16"/>
</dbReference>
<evidence type="ECO:0000259" key="3">
    <source>
        <dbReference type="Pfam" id="PF13191"/>
    </source>
</evidence>
<feature type="domain" description="Orc1-like AAA ATPase" evidence="3">
    <location>
        <begin position="6"/>
        <end position="176"/>
    </location>
</feature>
<dbReference type="PANTHER" id="PTHR16305:SF35">
    <property type="entry name" value="TRANSCRIPTIONAL ACTIVATOR DOMAIN"/>
    <property type="match status" value="1"/>
</dbReference>
<dbReference type="Gene3D" id="3.40.50.300">
    <property type="entry name" value="P-loop containing nucleotide triphosphate hydrolases"/>
    <property type="match status" value="1"/>
</dbReference>
<dbReference type="RefSeq" id="WP_318596137.1">
    <property type="nucleotide sequence ID" value="NZ_JAWSTH010000009.1"/>
</dbReference>
<dbReference type="PANTHER" id="PTHR16305">
    <property type="entry name" value="TESTICULAR SOLUBLE ADENYLYL CYCLASE"/>
    <property type="match status" value="1"/>
</dbReference>
<feature type="non-terminal residue" evidence="4">
    <location>
        <position position="389"/>
    </location>
</feature>
<evidence type="ECO:0000313" key="4">
    <source>
        <dbReference type="EMBL" id="MDW5593878.1"/>
    </source>
</evidence>
<dbReference type="SUPFAM" id="SSF52540">
    <property type="entry name" value="P-loop containing nucleoside triphosphate hydrolases"/>
    <property type="match status" value="1"/>
</dbReference>
<comment type="caution">
    <text evidence="4">The sequence shown here is derived from an EMBL/GenBank/DDBJ whole genome shotgun (WGS) entry which is preliminary data.</text>
</comment>
<accession>A0ABU4HKQ6</accession>
<keyword evidence="1" id="KW-0547">Nucleotide-binding</keyword>
<dbReference type="EMBL" id="JAWSTH010000009">
    <property type="protein sequence ID" value="MDW5593878.1"/>
    <property type="molecule type" value="Genomic_DNA"/>
</dbReference>
<name>A0ABU4HKQ6_9ACTN</name>
<dbReference type="InterPro" id="IPR027417">
    <property type="entry name" value="P-loop_NTPase"/>
</dbReference>
<reference evidence="5" key="1">
    <citation type="submission" date="2023-07" db="EMBL/GenBank/DDBJ databases">
        <title>Conexibacter stalactiti sp. nov., isolated from stalactites in a lava cave and emended description of the genus Conexibacter.</title>
        <authorList>
            <person name="Lee S.D."/>
        </authorList>
    </citation>
    <scope>NUCLEOTIDE SEQUENCE [LARGE SCALE GENOMIC DNA]</scope>
    <source>
        <strain evidence="5">KCTC 39840</strain>
    </source>
</reference>
<organism evidence="4 5">
    <name type="scientific">Conexibacter stalactiti</name>
    <dbReference type="NCBI Taxonomy" id="1940611"/>
    <lineage>
        <taxon>Bacteria</taxon>
        <taxon>Bacillati</taxon>
        <taxon>Actinomycetota</taxon>
        <taxon>Thermoleophilia</taxon>
        <taxon>Solirubrobacterales</taxon>
        <taxon>Conexibacteraceae</taxon>
        <taxon>Conexibacter</taxon>
    </lineage>
</organism>
<evidence type="ECO:0000256" key="1">
    <source>
        <dbReference type="ARBA" id="ARBA00022741"/>
    </source>
</evidence>
<dbReference type="Pfam" id="PF13191">
    <property type="entry name" value="AAA_16"/>
    <property type="match status" value="1"/>
</dbReference>
<keyword evidence="2" id="KW-0067">ATP-binding</keyword>
<evidence type="ECO:0000256" key="2">
    <source>
        <dbReference type="ARBA" id="ARBA00022840"/>
    </source>
</evidence>
<proteinExistence type="predicted"/>
<dbReference type="Proteomes" id="UP001284601">
    <property type="component" value="Unassembled WGS sequence"/>
</dbReference>
<protein>
    <submittedName>
        <fullName evidence="4">AAA family ATPase</fullName>
    </submittedName>
</protein>
<evidence type="ECO:0000313" key="5">
    <source>
        <dbReference type="Proteomes" id="UP001284601"/>
    </source>
</evidence>